<protein>
    <recommendedName>
        <fullName evidence="2">VWFA domain-containing protein</fullName>
    </recommendedName>
</protein>
<proteinExistence type="predicted"/>
<dbReference type="Gene3D" id="3.40.50.410">
    <property type="entry name" value="von Willebrand factor, type A domain"/>
    <property type="match status" value="1"/>
</dbReference>
<evidence type="ECO:0000259" key="2">
    <source>
        <dbReference type="PROSITE" id="PS50234"/>
    </source>
</evidence>
<name>A0A220MMS3_9BACL</name>
<dbReference type="InterPro" id="IPR036465">
    <property type="entry name" value="vWFA_dom_sf"/>
</dbReference>
<feature type="domain" description="VWFA" evidence="2">
    <location>
        <begin position="115"/>
        <end position="285"/>
    </location>
</feature>
<dbReference type="AlphaFoldDB" id="A0A220MMS3"/>
<organism evidence="3 4">
    <name type="scientific">Brevibacillus formosus</name>
    <dbReference type="NCBI Taxonomy" id="54913"/>
    <lineage>
        <taxon>Bacteria</taxon>
        <taxon>Bacillati</taxon>
        <taxon>Bacillota</taxon>
        <taxon>Bacilli</taxon>
        <taxon>Bacillales</taxon>
        <taxon>Paenibacillaceae</taxon>
        <taxon>Brevibacillus</taxon>
    </lineage>
</organism>
<dbReference type="PANTHER" id="PTHR10579">
    <property type="entry name" value="CALCIUM-ACTIVATED CHLORIDE CHANNEL REGULATOR"/>
    <property type="match status" value="1"/>
</dbReference>
<dbReference type="InterPro" id="IPR002035">
    <property type="entry name" value="VWF_A"/>
</dbReference>
<feature type="transmembrane region" description="Helical" evidence="1">
    <location>
        <begin position="343"/>
        <end position="363"/>
    </location>
</feature>
<keyword evidence="1" id="KW-0472">Membrane</keyword>
<feature type="transmembrane region" description="Helical" evidence="1">
    <location>
        <begin position="45"/>
        <end position="63"/>
    </location>
</feature>
<gene>
    <name evidence="3" type="ORF">BP422_24120</name>
</gene>
<feature type="transmembrane region" description="Helical" evidence="1">
    <location>
        <begin position="307"/>
        <end position="331"/>
    </location>
</feature>
<evidence type="ECO:0000256" key="1">
    <source>
        <dbReference type="SAM" id="Phobius"/>
    </source>
</evidence>
<dbReference type="Proteomes" id="UP000197781">
    <property type="component" value="Chromosome"/>
</dbReference>
<reference evidence="3 4" key="1">
    <citation type="submission" date="2016-11" db="EMBL/GenBank/DDBJ databases">
        <authorList>
            <person name="Jaros S."/>
            <person name="Januszkiewicz K."/>
            <person name="Wedrychowicz H."/>
        </authorList>
    </citation>
    <scope>NUCLEOTIDE SEQUENCE [LARGE SCALE GENOMIC DNA]</scope>
    <source>
        <strain evidence="3 4">NF2</strain>
    </source>
</reference>
<sequence>MSQRRVSLLMLVCSLVGGVIGFLVGEVMLGKLSGEIPQWLLMGLYFGQYAFFVGLMCLIAEMISPRLNGVGWKQRYLGFSWKMLVPSTFLMVGVVALLLQLLYGSSFQQVSGANNIVMVLDTSGSMQSSDPDNQLFKAAADMVQRMDSDMNIAVVTFHDQTNVLQPLTELNSQSVKDEVVKKLLQYPRTDGGTRIDLALQAGLDQLQANQMANSTVVLMSDGYSDLDVPAALAPYKQNQVIVHTVGMSQIDADGTALLQKIAAETGGSYFNVEHADQMTGIFGQIYDMSRTDRNIVSERTGATEDSMFYAITRVVSVLIIGALLGLALGLIFDNRHLAKSFTIGGAVSGLLAGLVLEMGLSSIDLLDMVVRLLACSLLAVILTLFTLFVPASTSSGSSFAKRRLNTRQSPRALDAGNQSSKRFDL</sequence>
<keyword evidence="1" id="KW-1133">Transmembrane helix</keyword>
<dbReference type="KEGG" id="bfm:BP422_24120"/>
<dbReference type="CDD" id="cd00198">
    <property type="entry name" value="vWFA"/>
    <property type="match status" value="1"/>
</dbReference>
<dbReference type="InterPro" id="IPR051266">
    <property type="entry name" value="CLCR"/>
</dbReference>
<dbReference type="RefSeq" id="WP_088909956.1">
    <property type="nucleotide sequence ID" value="NZ_CP018145.1"/>
</dbReference>
<dbReference type="PANTHER" id="PTHR10579:SF43">
    <property type="entry name" value="ZINC FINGER (C3HC4-TYPE RING FINGER) FAMILY PROTEIN"/>
    <property type="match status" value="1"/>
</dbReference>
<dbReference type="SMART" id="SM00327">
    <property type="entry name" value="VWA"/>
    <property type="match status" value="1"/>
</dbReference>
<dbReference type="EMBL" id="CP018145">
    <property type="protein sequence ID" value="ASJ56381.1"/>
    <property type="molecule type" value="Genomic_DNA"/>
</dbReference>
<feature type="transmembrane region" description="Helical" evidence="1">
    <location>
        <begin position="369"/>
        <end position="393"/>
    </location>
</feature>
<dbReference type="Pfam" id="PF00092">
    <property type="entry name" value="VWA"/>
    <property type="match status" value="1"/>
</dbReference>
<accession>A0A220MMS3</accession>
<dbReference type="PROSITE" id="PS50234">
    <property type="entry name" value="VWFA"/>
    <property type="match status" value="1"/>
</dbReference>
<keyword evidence="1" id="KW-0812">Transmembrane</keyword>
<evidence type="ECO:0000313" key="4">
    <source>
        <dbReference type="Proteomes" id="UP000197781"/>
    </source>
</evidence>
<feature type="transmembrane region" description="Helical" evidence="1">
    <location>
        <begin position="84"/>
        <end position="103"/>
    </location>
</feature>
<dbReference type="SUPFAM" id="SSF53300">
    <property type="entry name" value="vWA-like"/>
    <property type="match status" value="1"/>
</dbReference>
<evidence type="ECO:0000313" key="3">
    <source>
        <dbReference type="EMBL" id="ASJ56381.1"/>
    </source>
</evidence>